<feature type="region of interest" description="Disordered" evidence="1">
    <location>
        <begin position="1"/>
        <end position="34"/>
    </location>
</feature>
<feature type="compositionally biased region" description="Basic residues" evidence="1">
    <location>
        <begin position="263"/>
        <end position="279"/>
    </location>
</feature>
<feature type="compositionally biased region" description="Low complexity" evidence="1">
    <location>
        <begin position="1"/>
        <end position="11"/>
    </location>
</feature>
<dbReference type="AlphaFoldDB" id="A0A6J4VB74"/>
<evidence type="ECO:0000256" key="1">
    <source>
        <dbReference type="SAM" id="MobiDB-lite"/>
    </source>
</evidence>
<feature type="region of interest" description="Disordered" evidence="1">
    <location>
        <begin position="125"/>
        <end position="339"/>
    </location>
</feature>
<evidence type="ECO:0000313" key="2">
    <source>
        <dbReference type="EMBL" id="CAA9572261.1"/>
    </source>
</evidence>
<feature type="compositionally biased region" description="Basic residues" evidence="1">
    <location>
        <begin position="228"/>
        <end position="252"/>
    </location>
</feature>
<dbReference type="EMBL" id="CADCWN010000164">
    <property type="protein sequence ID" value="CAA9572261.1"/>
    <property type="molecule type" value="Genomic_DNA"/>
</dbReference>
<feature type="compositionally biased region" description="Basic and acidic residues" evidence="1">
    <location>
        <begin position="53"/>
        <end position="67"/>
    </location>
</feature>
<organism evidence="2">
    <name type="scientific">uncultured Thermomicrobiales bacterium</name>
    <dbReference type="NCBI Taxonomy" id="1645740"/>
    <lineage>
        <taxon>Bacteria</taxon>
        <taxon>Pseudomonadati</taxon>
        <taxon>Thermomicrobiota</taxon>
        <taxon>Thermomicrobia</taxon>
        <taxon>Thermomicrobiales</taxon>
        <taxon>environmental samples</taxon>
    </lineage>
</organism>
<accession>A0A6J4VB74</accession>
<reference evidence="2" key="1">
    <citation type="submission" date="2020-02" db="EMBL/GenBank/DDBJ databases">
        <authorList>
            <person name="Meier V. D."/>
        </authorList>
    </citation>
    <scope>NUCLEOTIDE SEQUENCE</scope>
    <source>
        <strain evidence="2">AVDCRST_MAG18</strain>
    </source>
</reference>
<feature type="compositionally biased region" description="Basic and acidic residues" evidence="1">
    <location>
        <begin position="293"/>
        <end position="308"/>
    </location>
</feature>
<feature type="compositionally biased region" description="Basic and acidic residues" evidence="1">
    <location>
        <begin position="253"/>
        <end position="262"/>
    </location>
</feature>
<feature type="compositionally biased region" description="Basic and acidic residues" evidence="1">
    <location>
        <begin position="82"/>
        <end position="104"/>
    </location>
</feature>
<feature type="compositionally biased region" description="Basic residues" evidence="1">
    <location>
        <begin position="134"/>
        <end position="151"/>
    </location>
</feature>
<protein>
    <submittedName>
        <fullName evidence="2">Uncharacterized protein</fullName>
    </submittedName>
</protein>
<feature type="region of interest" description="Disordered" evidence="1">
    <location>
        <begin position="53"/>
        <end position="113"/>
    </location>
</feature>
<name>A0A6J4VB74_9BACT</name>
<gene>
    <name evidence="2" type="ORF">AVDCRST_MAG18-2116</name>
</gene>
<sequence length="339" mass="39353">GDRSFARVPRTGRGRRDGRGGATLRGRARRRAARPRLLPVLVRRSLFLALHADRPQRLKTPGDDRRAARPQLRAPRQRPQRARRDAGPPDHRPGADPQGDRADRGAANPLGPRLGALHRQHLRGAGRAGAVGLARRRPPHRDHLHRRRWRLGRPDAALPRREPGDRAPRQARRSARPAGRGGVGPRRPRQPRRGAEGGRDRQSGRARRHPDDQPAGRRPRRAADRDRPRRPRRRTARPPRRAHPPLRHARGRRDRDRCLGRDRARRARRRGFRLGRPRGARQGPLLRRQRPVIPDRVRQHPERREPHPLRLARLHQRFWRRPPRRPLRRDPQPRGPRAL</sequence>
<feature type="non-terminal residue" evidence="2">
    <location>
        <position position="339"/>
    </location>
</feature>
<feature type="non-terminal residue" evidence="2">
    <location>
        <position position="1"/>
    </location>
</feature>
<feature type="compositionally biased region" description="Basic and acidic residues" evidence="1">
    <location>
        <begin position="158"/>
        <end position="168"/>
    </location>
</feature>
<feature type="compositionally biased region" description="Basic residues" evidence="1">
    <location>
        <begin position="310"/>
        <end position="327"/>
    </location>
</feature>
<feature type="compositionally biased region" description="Basic and acidic residues" evidence="1">
    <location>
        <begin position="193"/>
        <end position="227"/>
    </location>
</feature>
<proteinExistence type="predicted"/>